<dbReference type="KEGG" id="sphv:F9278_28280"/>
<dbReference type="Pfam" id="PF00486">
    <property type="entry name" value="Trans_reg_C"/>
    <property type="match status" value="1"/>
</dbReference>
<dbReference type="InterPro" id="IPR027417">
    <property type="entry name" value="P-loop_NTPase"/>
</dbReference>
<dbReference type="EMBL" id="CP045096">
    <property type="protein sequence ID" value="QFQ99408.1"/>
    <property type="molecule type" value="Genomic_DNA"/>
</dbReference>
<dbReference type="AlphaFoldDB" id="A0A5P8K9D5"/>
<evidence type="ECO:0000259" key="7">
    <source>
        <dbReference type="PROSITE" id="PS51755"/>
    </source>
</evidence>
<dbReference type="InterPro" id="IPR016032">
    <property type="entry name" value="Sig_transdc_resp-reg_C-effctor"/>
</dbReference>
<dbReference type="InterPro" id="IPR051677">
    <property type="entry name" value="AfsR-DnrI-RedD_regulator"/>
</dbReference>
<evidence type="ECO:0000256" key="2">
    <source>
        <dbReference type="ARBA" id="ARBA00023012"/>
    </source>
</evidence>
<gene>
    <name evidence="8" type="ORF">F9278_28280</name>
</gene>
<dbReference type="CDD" id="cd15831">
    <property type="entry name" value="BTAD"/>
    <property type="match status" value="1"/>
</dbReference>
<keyword evidence="2" id="KW-0902">Two-component regulatory system</keyword>
<keyword evidence="3" id="KW-0805">Transcription regulation</keyword>
<dbReference type="PANTHER" id="PTHR35807:SF1">
    <property type="entry name" value="TRANSCRIPTIONAL REGULATOR REDD"/>
    <property type="match status" value="1"/>
</dbReference>
<dbReference type="SMART" id="SM01043">
    <property type="entry name" value="BTAD"/>
    <property type="match status" value="1"/>
</dbReference>
<keyword evidence="5" id="KW-0804">Transcription</keyword>
<dbReference type="InterPro" id="IPR003593">
    <property type="entry name" value="AAA+_ATPase"/>
</dbReference>
<dbReference type="GO" id="GO:0000160">
    <property type="term" value="P:phosphorelay signal transduction system"/>
    <property type="evidence" value="ECO:0007669"/>
    <property type="project" value="UniProtKB-KW"/>
</dbReference>
<dbReference type="Proteomes" id="UP000327294">
    <property type="component" value="Chromosome"/>
</dbReference>
<evidence type="ECO:0000256" key="5">
    <source>
        <dbReference type="ARBA" id="ARBA00023163"/>
    </source>
</evidence>
<comment type="similarity">
    <text evidence="1">Belongs to the AfsR/DnrI/RedD regulatory family.</text>
</comment>
<feature type="domain" description="OmpR/PhoB-type" evidence="7">
    <location>
        <begin position="1"/>
        <end position="74"/>
    </location>
</feature>
<dbReference type="PANTHER" id="PTHR35807">
    <property type="entry name" value="TRANSCRIPTIONAL REGULATOR REDD-RELATED"/>
    <property type="match status" value="1"/>
</dbReference>
<sequence>MQRTVFAVLAAHGNRVVSRDELVSSVWGTGAPATVMNSVYTYVARLRNSLEPTRSRRGQSDVLISDSLGYMLRIPPDSVDSQRFESALSTARKLRAKNDIPGAVAELEGGLTLWSGIPYEGAVGPFVEGERLRLDELRLVAVEECVEMLLGLRNPESMLGELAELVRRYPLRERLRYLLMRSYADLGHRAEAIMEYHSLRAMLAEAQGIEPGERLRRLYEGILSSDRPRVRPARTEAVSVAASGGVRAATVRQLARDVPDFTGRTAELDCLTELVERSGEAGESGLLLVTGGPGVGKTALAMRLAHALSPRFPDGQLHVDLRGFSGEAGPRSSADALRNLAAAMGQSMPMSTSLDTQAAFRSLVAGQRLLLVLDNAASAEQVRPMLPGTSSCLVIVTSRNGLAGLIARDGGRRIVLDGMPHEDAVRLFGRMVGESFVARNREAVNRLITACDGLPLAMRIAATRINVAISPDHVMAQLGSGDPTDVLRVPGDEASSLDSVFGWSYAGLPAGVAHVFRALGRHDEPEMGLATVARLSGERPRDCRQAMDTLIDANLVREVAPDCYRLNPLIHSYARRLTRTYDRASHQAGQIDQFEAGIRPAATTMIAPSTDNDRLEMTS</sequence>
<keyword evidence="4 6" id="KW-0238">DNA-binding</keyword>
<dbReference type="SUPFAM" id="SSF46894">
    <property type="entry name" value="C-terminal effector domain of the bipartite response regulators"/>
    <property type="match status" value="1"/>
</dbReference>
<dbReference type="Gene3D" id="1.25.40.10">
    <property type="entry name" value="Tetratricopeptide repeat domain"/>
    <property type="match status" value="1"/>
</dbReference>
<evidence type="ECO:0000313" key="8">
    <source>
        <dbReference type="EMBL" id="QFQ99408.1"/>
    </source>
</evidence>
<keyword evidence="9" id="KW-1185">Reference proteome</keyword>
<dbReference type="PROSITE" id="PS51755">
    <property type="entry name" value="OMPR_PHOB"/>
    <property type="match status" value="1"/>
</dbReference>
<protein>
    <submittedName>
        <fullName evidence="8">AAA family ATPase</fullName>
    </submittedName>
</protein>
<dbReference type="SUPFAM" id="SSF52540">
    <property type="entry name" value="P-loop containing nucleoside triphosphate hydrolases"/>
    <property type="match status" value="1"/>
</dbReference>
<dbReference type="InterPro" id="IPR036388">
    <property type="entry name" value="WH-like_DNA-bd_sf"/>
</dbReference>
<feature type="DNA-binding region" description="OmpR/PhoB-type" evidence="6">
    <location>
        <begin position="1"/>
        <end position="74"/>
    </location>
</feature>
<dbReference type="InterPro" id="IPR011990">
    <property type="entry name" value="TPR-like_helical_dom_sf"/>
</dbReference>
<evidence type="ECO:0000256" key="6">
    <source>
        <dbReference type="PROSITE-ProRule" id="PRU01091"/>
    </source>
</evidence>
<dbReference type="Pfam" id="PF03704">
    <property type="entry name" value="BTAD"/>
    <property type="match status" value="1"/>
</dbReference>
<name>A0A5P8K9D5_9ACTN</name>
<dbReference type="SMART" id="SM00862">
    <property type="entry name" value="Trans_reg_C"/>
    <property type="match status" value="1"/>
</dbReference>
<dbReference type="InterPro" id="IPR005158">
    <property type="entry name" value="BTAD"/>
</dbReference>
<dbReference type="SMART" id="SM00382">
    <property type="entry name" value="AAA"/>
    <property type="match status" value="1"/>
</dbReference>
<dbReference type="Gene3D" id="1.10.10.10">
    <property type="entry name" value="Winged helix-like DNA-binding domain superfamily/Winged helix DNA-binding domain"/>
    <property type="match status" value="1"/>
</dbReference>
<dbReference type="PRINTS" id="PR00364">
    <property type="entry name" value="DISEASERSIST"/>
</dbReference>
<dbReference type="GO" id="GO:0003677">
    <property type="term" value="F:DNA binding"/>
    <property type="evidence" value="ECO:0007669"/>
    <property type="project" value="UniProtKB-UniRule"/>
</dbReference>
<evidence type="ECO:0000313" key="9">
    <source>
        <dbReference type="Proteomes" id="UP000327294"/>
    </source>
</evidence>
<evidence type="ECO:0000256" key="1">
    <source>
        <dbReference type="ARBA" id="ARBA00005820"/>
    </source>
</evidence>
<evidence type="ECO:0000256" key="3">
    <source>
        <dbReference type="ARBA" id="ARBA00023015"/>
    </source>
</evidence>
<dbReference type="Gene3D" id="3.40.50.300">
    <property type="entry name" value="P-loop containing nucleotide triphosphate hydrolases"/>
    <property type="match status" value="1"/>
</dbReference>
<organism evidence="8 9">
    <name type="scientific">Streptomyces phaeolivaceus</name>
    <dbReference type="NCBI Taxonomy" id="2653200"/>
    <lineage>
        <taxon>Bacteria</taxon>
        <taxon>Bacillati</taxon>
        <taxon>Actinomycetota</taxon>
        <taxon>Actinomycetes</taxon>
        <taxon>Kitasatosporales</taxon>
        <taxon>Streptomycetaceae</taxon>
        <taxon>Streptomyces</taxon>
    </lineage>
</organism>
<dbReference type="InterPro" id="IPR041664">
    <property type="entry name" value="AAA_16"/>
</dbReference>
<reference evidence="8 9" key="1">
    <citation type="submission" date="2019-10" db="EMBL/GenBank/DDBJ databases">
        <title>Streptomyces sp. strain GY16 isolated from leaves of Broussonetia papyrifera.</title>
        <authorList>
            <person name="Mo P."/>
        </authorList>
    </citation>
    <scope>NUCLEOTIDE SEQUENCE [LARGE SCALE GENOMIC DNA]</scope>
    <source>
        <strain evidence="8 9">GY16</strain>
    </source>
</reference>
<accession>A0A5P8K9D5</accession>
<proteinExistence type="inferred from homology"/>
<evidence type="ECO:0000256" key="4">
    <source>
        <dbReference type="ARBA" id="ARBA00023125"/>
    </source>
</evidence>
<dbReference type="InterPro" id="IPR001867">
    <property type="entry name" value="OmpR/PhoB-type_DNA-bd"/>
</dbReference>
<dbReference type="Pfam" id="PF13191">
    <property type="entry name" value="AAA_16"/>
    <property type="match status" value="1"/>
</dbReference>
<dbReference type="SUPFAM" id="SSF48452">
    <property type="entry name" value="TPR-like"/>
    <property type="match status" value="1"/>
</dbReference>
<dbReference type="GO" id="GO:0006355">
    <property type="term" value="P:regulation of DNA-templated transcription"/>
    <property type="evidence" value="ECO:0007669"/>
    <property type="project" value="InterPro"/>
</dbReference>